<keyword evidence="4" id="KW-0067">ATP-binding</keyword>
<organism evidence="12 13">
    <name type="scientific">Glossina brevipalpis</name>
    <dbReference type="NCBI Taxonomy" id="37001"/>
    <lineage>
        <taxon>Eukaryota</taxon>
        <taxon>Metazoa</taxon>
        <taxon>Ecdysozoa</taxon>
        <taxon>Arthropoda</taxon>
        <taxon>Hexapoda</taxon>
        <taxon>Insecta</taxon>
        <taxon>Pterygota</taxon>
        <taxon>Neoptera</taxon>
        <taxon>Endopterygota</taxon>
        <taxon>Diptera</taxon>
        <taxon>Brachycera</taxon>
        <taxon>Muscomorpha</taxon>
        <taxon>Hippoboscoidea</taxon>
        <taxon>Glossinidae</taxon>
        <taxon>Glossina</taxon>
    </lineage>
</organism>
<feature type="coiled-coil region" evidence="9">
    <location>
        <begin position="342"/>
        <end position="508"/>
    </location>
</feature>
<reference evidence="12" key="2">
    <citation type="submission" date="2020-05" db="UniProtKB">
        <authorList>
            <consortium name="EnsemblMetazoa"/>
        </authorList>
    </citation>
    <scope>IDENTIFICATION</scope>
    <source>
        <strain evidence="12">IAEA</strain>
    </source>
</reference>
<dbReference type="Pfam" id="PF02463">
    <property type="entry name" value="SMC_N"/>
    <property type="match status" value="2"/>
</dbReference>
<dbReference type="InterPro" id="IPR018078">
    <property type="entry name" value="DNA-binding_RecF_CS"/>
</dbReference>
<dbReference type="PANTHER" id="PTHR18937">
    <property type="entry name" value="STRUCTURAL MAINTENANCE OF CHROMOSOMES SMC FAMILY MEMBER"/>
    <property type="match status" value="1"/>
</dbReference>
<evidence type="ECO:0000256" key="5">
    <source>
        <dbReference type="ARBA" id="ARBA00023054"/>
    </source>
</evidence>
<dbReference type="GO" id="GO:0007076">
    <property type="term" value="P:mitotic chromosome condensation"/>
    <property type="evidence" value="ECO:0007669"/>
    <property type="project" value="TreeGrafter"/>
</dbReference>
<dbReference type="InterPro" id="IPR027417">
    <property type="entry name" value="P-loop_NTPase"/>
</dbReference>
<dbReference type="Pfam" id="PF06470">
    <property type="entry name" value="SMC_hinge"/>
    <property type="match status" value="1"/>
</dbReference>
<dbReference type="Gene3D" id="1.20.1060.20">
    <property type="match status" value="1"/>
</dbReference>
<dbReference type="SMART" id="SM00968">
    <property type="entry name" value="SMC_hinge"/>
    <property type="match status" value="1"/>
</dbReference>
<dbReference type="VEuPathDB" id="VectorBase:GBRI000471"/>
<protein>
    <recommendedName>
        <fullName evidence="8">Structural maintenance of chromosomes protein</fullName>
    </recommendedName>
</protein>
<evidence type="ECO:0000256" key="3">
    <source>
        <dbReference type="ARBA" id="ARBA00022741"/>
    </source>
</evidence>
<evidence type="ECO:0000256" key="7">
    <source>
        <dbReference type="ARBA" id="ARBA00023242"/>
    </source>
</evidence>
<dbReference type="SUPFAM" id="SSF52540">
    <property type="entry name" value="P-loop containing nucleoside triphosphate hydrolases"/>
    <property type="match status" value="1"/>
</dbReference>
<dbReference type="PIRSF" id="PIRSF005719">
    <property type="entry name" value="SMC"/>
    <property type="match status" value="1"/>
</dbReference>
<feature type="coiled-coil region" evidence="9">
    <location>
        <begin position="847"/>
        <end position="887"/>
    </location>
</feature>
<dbReference type="EnsemblMetazoa" id="GBRI000471-RA">
    <property type="protein sequence ID" value="GBRI000471-PA"/>
    <property type="gene ID" value="GBRI000471"/>
</dbReference>
<dbReference type="PANTHER" id="PTHR18937:SF172">
    <property type="entry name" value="STRUCTURAL MAINTENANCE OF CHROMOSOMES PROTEIN"/>
    <property type="match status" value="1"/>
</dbReference>
<evidence type="ECO:0000256" key="6">
    <source>
        <dbReference type="ARBA" id="ARBA00023067"/>
    </source>
</evidence>
<dbReference type="PROSITE" id="PS00618">
    <property type="entry name" value="RECF_2"/>
    <property type="match status" value="1"/>
</dbReference>
<dbReference type="GO" id="GO:0016887">
    <property type="term" value="F:ATP hydrolysis activity"/>
    <property type="evidence" value="ECO:0007669"/>
    <property type="project" value="InterPro"/>
</dbReference>
<dbReference type="GO" id="GO:0006281">
    <property type="term" value="P:DNA repair"/>
    <property type="evidence" value="ECO:0007669"/>
    <property type="project" value="InterPro"/>
</dbReference>
<keyword evidence="3" id="KW-0547">Nucleotide-binding</keyword>
<keyword evidence="13" id="KW-1185">Reference proteome</keyword>
<evidence type="ECO:0000259" key="11">
    <source>
        <dbReference type="SMART" id="SM00968"/>
    </source>
</evidence>
<dbReference type="InterPro" id="IPR003395">
    <property type="entry name" value="RecF/RecN/SMC_N"/>
</dbReference>
<evidence type="ECO:0000256" key="1">
    <source>
        <dbReference type="ARBA" id="ARBA00004123"/>
    </source>
</evidence>
<dbReference type="Gene3D" id="3.30.70.1620">
    <property type="match status" value="1"/>
</dbReference>
<sequence length="1439" mass="165575">MIGKRSHLSDNLEEHDQKKRKTHESSGTNEEVCEIGEDLHTQDIHALHETEINILQDITYVDDIQIPPPIPPYSSRKNKGPRCIIKTIECDNFKSFGAKVILEPFHHNVTAILGPNGSGKSNVMDSVLFVFGYRGNALRGGKISTLVHNSARYSNMNSCSVAIHFCLVSVFEDGSCQQLPSSEFNVKRTAFKNGSSFYAINDQKVQFKEVLLLLKKHGIDLNDGHFIVLQGELQSIALMKPKGKAKTETGMLEYLESVIGTNRYIEPLKKIMERVELLTEENIRKHDYCKLCKRAVEDLKQPYNAAIQYLRQENENARTKNLKIQKCISERNKMLESYTMQQECLKQNLLEHDQLFENLRRELEEKHEIAQGEIEHFENLDKKKEHFMQEIEKCRNNFIEIQQIMKHLNQMRNQNKIQLKTDECNLAELRRVRDKKKQQMEEYEKQLKEIVEQKTEQEQQLQRDYKRLEDQDQTKQLLEQRETLEIKLIDLRATVDKTKADLTLLESELKILKCLEQSETQKYESKKNFYEKSQHTLNEKKTIGDELKQNLLIMESDIQGKLKSSRELQQAEQDITTLLMPIRRKINEAITINREMPSYQNTAVDFLINKKIKGIHGILGRLGDLGTIDHKYDVAISTACDSLDSIIVDTEETTEKCIEYLKLSNLGTASFISLEKVKYLESHSAPFPTPENVPRLYDLLHVKDKCVLPAFYFALRDTLVVSDLEQGCRIAFGTKRYRVVTLNGEVIEISGAMSGGGNTQIRGKIRTEIQTETELSFDTSIISQAAIDDMQTQANKLQLEIHFNQDKQSIIEREIQNLKNTQHRTEIELQKILITTQSLETQLPYSFEQVEAQRERLQQTIVDAKDVKRIEAEIEIKKAMLAQATDAASQVIKQVTQIRKQIDCLYENTLITVQNNIKYLNDQIKQVTNSTSKIKNELTTLERNIHKIEAQNEALVTEILKAQDKLTELSAKRQTYDHNISELSQRVKQINVNIDAIKSKDSTIDEEIQILKKRETESMLQKIDIEQKLQSVVVTILDVKSQLTHLEEQLKSLNLQEIPNERSPQKPLKTYTEAELASHTLQDIQYKEDFEKHLLKNKPNLSCIDEYMQKRNDYLKHAKILEDITYKCNEMRELYEDVRKKRYNGFMEGFQVIAEKLKEIYRTMTQSGDAELNLVDSMDPFVEGISFSVRPAKKTWRNISSLSGGEKALSSLALLFAVHHYKCAPLYFMDEIDAELDFQKISIIANYLKECLKGAQTVLITLRPTMSDMADYLMGIYKIRDCSESVCLKNIPRPISAGIVDDQQIQSQATCLPTVFGDICHWSEKQNALSQDRNMDMILDGNIMQTNDVMDTTQVNTNLNTASSPAYINSQDSLYVHENESVISMDVTTITSAKLMPYTEKSITIDSTDNFEEISNRNLCITDSVIIIDSETSFDSSEE</sequence>
<dbReference type="InterPro" id="IPR036277">
    <property type="entry name" value="SMC_hinge_sf"/>
</dbReference>
<comment type="similarity">
    <text evidence="2">Belongs to the SMC family. SMC4 subfamily.</text>
</comment>
<feature type="domain" description="SMC hinge" evidence="11">
    <location>
        <begin position="616"/>
        <end position="731"/>
    </location>
</feature>
<dbReference type="GO" id="GO:0005524">
    <property type="term" value="F:ATP binding"/>
    <property type="evidence" value="ECO:0007669"/>
    <property type="project" value="UniProtKB-KW"/>
</dbReference>
<accession>A0A1A9VZJ6</accession>
<evidence type="ECO:0000313" key="12">
    <source>
        <dbReference type="EnsemblMetazoa" id="GBRI000471-PA"/>
    </source>
</evidence>
<dbReference type="InterPro" id="IPR024704">
    <property type="entry name" value="SMC"/>
</dbReference>
<name>A0A1A9VZJ6_9MUSC</name>
<dbReference type="GO" id="GO:0000796">
    <property type="term" value="C:condensin complex"/>
    <property type="evidence" value="ECO:0007669"/>
    <property type="project" value="TreeGrafter"/>
</dbReference>
<evidence type="ECO:0000313" key="13">
    <source>
        <dbReference type="Proteomes" id="UP000091820"/>
    </source>
</evidence>
<evidence type="ECO:0000256" key="4">
    <source>
        <dbReference type="ARBA" id="ARBA00022840"/>
    </source>
</evidence>
<dbReference type="SUPFAM" id="SSF75553">
    <property type="entry name" value="Smc hinge domain"/>
    <property type="match status" value="1"/>
</dbReference>
<evidence type="ECO:0000256" key="9">
    <source>
        <dbReference type="SAM" id="Coils"/>
    </source>
</evidence>
<keyword evidence="7 8" id="KW-0539">Nucleus</keyword>
<dbReference type="Proteomes" id="UP000091820">
    <property type="component" value="Unassembled WGS sequence"/>
</dbReference>
<keyword evidence="5 9" id="KW-0175">Coiled coil</keyword>
<comment type="subcellular location">
    <subcellularLocation>
        <location evidence="1 8">Nucleus</location>
    </subcellularLocation>
</comment>
<dbReference type="Gene3D" id="1.20.5.170">
    <property type="match status" value="1"/>
</dbReference>
<reference evidence="13" key="1">
    <citation type="submission" date="2014-03" db="EMBL/GenBank/DDBJ databases">
        <authorList>
            <person name="Aksoy S."/>
            <person name="Warren W."/>
            <person name="Wilson R.K."/>
        </authorList>
    </citation>
    <scope>NUCLEOTIDE SEQUENCE [LARGE SCALE GENOMIC DNA]</scope>
    <source>
        <strain evidence="13">IAEA</strain>
    </source>
</reference>
<evidence type="ECO:0000256" key="10">
    <source>
        <dbReference type="SAM" id="MobiDB-lite"/>
    </source>
</evidence>
<keyword evidence="6" id="KW-0226">DNA condensation</keyword>
<proteinExistence type="inferred from homology"/>
<evidence type="ECO:0000256" key="2">
    <source>
        <dbReference type="ARBA" id="ARBA00006005"/>
    </source>
</evidence>
<feature type="compositionally biased region" description="Basic and acidic residues" evidence="10">
    <location>
        <begin position="7"/>
        <end position="17"/>
    </location>
</feature>
<feature type="coiled-coil region" evidence="9">
    <location>
        <begin position="924"/>
        <end position="1000"/>
    </location>
</feature>
<dbReference type="GO" id="GO:0003697">
    <property type="term" value="F:single-stranded DNA binding"/>
    <property type="evidence" value="ECO:0007669"/>
    <property type="project" value="InterPro"/>
</dbReference>
<feature type="region of interest" description="Disordered" evidence="10">
    <location>
        <begin position="1"/>
        <end position="30"/>
    </location>
</feature>
<evidence type="ECO:0000256" key="8">
    <source>
        <dbReference type="PIRNR" id="PIRNR005719"/>
    </source>
</evidence>
<dbReference type="GO" id="GO:0005634">
    <property type="term" value="C:nucleus"/>
    <property type="evidence" value="ECO:0007669"/>
    <property type="project" value="UniProtKB-SubCell"/>
</dbReference>
<dbReference type="InterPro" id="IPR010935">
    <property type="entry name" value="SMC_hinge"/>
</dbReference>
<dbReference type="STRING" id="37001.A0A1A9VZJ6"/>
<dbReference type="Gene3D" id="3.40.50.300">
    <property type="entry name" value="P-loop containing nucleotide triphosphate hydrolases"/>
    <property type="match status" value="2"/>
</dbReference>